<sequence>MTTLDQRLSAQRMSSERARGTLAGIAQNAYLRLFLILVVVAAGAAALTVGIGLVLDIVVPLIFGSELHALAALFPGLGR</sequence>
<keyword evidence="1" id="KW-1133">Transmembrane helix</keyword>
<name>A0ABT8K7Y7_9MICO</name>
<evidence type="ECO:0000313" key="2">
    <source>
        <dbReference type="EMBL" id="MDN4613551.1"/>
    </source>
</evidence>
<reference evidence="2" key="1">
    <citation type="submission" date="2023-06" db="EMBL/GenBank/DDBJ databases">
        <title>MT1 and MT2 Draft Genomes of Novel Species.</title>
        <authorList>
            <person name="Venkateswaran K."/>
        </authorList>
    </citation>
    <scope>NUCLEOTIDE SEQUENCE</scope>
    <source>
        <strain evidence="2">F6_8S_P_1B</strain>
    </source>
</reference>
<evidence type="ECO:0000256" key="1">
    <source>
        <dbReference type="SAM" id="Phobius"/>
    </source>
</evidence>
<keyword evidence="1" id="KW-0472">Membrane</keyword>
<accession>A0ABT8K7Y7</accession>
<gene>
    <name evidence="2" type="ORF">P5G50_03710</name>
</gene>
<dbReference type="RefSeq" id="WP_301211773.1">
    <property type="nucleotide sequence ID" value="NZ_JAROCF010000001.1"/>
</dbReference>
<protein>
    <submittedName>
        <fullName evidence="2">Uncharacterized protein</fullName>
    </submittedName>
</protein>
<proteinExistence type="predicted"/>
<evidence type="ECO:0000313" key="3">
    <source>
        <dbReference type="Proteomes" id="UP001174208"/>
    </source>
</evidence>
<keyword evidence="3" id="KW-1185">Reference proteome</keyword>
<dbReference type="EMBL" id="JAROCF010000001">
    <property type="protein sequence ID" value="MDN4613551.1"/>
    <property type="molecule type" value="Genomic_DNA"/>
</dbReference>
<feature type="transmembrane region" description="Helical" evidence="1">
    <location>
        <begin position="29"/>
        <end position="51"/>
    </location>
</feature>
<keyword evidence="1" id="KW-0812">Transmembrane</keyword>
<organism evidence="2 3">
    <name type="scientific">Leifsonia williamsii</name>
    <dbReference type="NCBI Taxonomy" id="3035919"/>
    <lineage>
        <taxon>Bacteria</taxon>
        <taxon>Bacillati</taxon>
        <taxon>Actinomycetota</taxon>
        <taxon>Actinomycetes</taxon>
        <taxon>Micrococcales</taxon>
        <taxon>Microbacteriaceae</taxon>
        <taxon>Leifsonia</taxon>
    </lineage>
</organism>
<dbReference type="Proteomes" id="UP001174208">
    <property type="component" value="Unassembled WGS sequence"/>
</dbReference>
<comment type="caution">
    <text evidence="2">The sequence shown here is derived from an EMBL/GenBank/DDBJ whole genome shotgun (WGS) entry which is preliminary data.</text>
</comment>